<dbReference type="STRING" id="568069.A0A1J1IK60"/>
<dbReference type="EMBL" id="CVRI01000050">
    <property type="protein sequence ID" value="CRK99462.1"/>
    <property type="molecule type" value="Genomic_DNA"/>
</dbReference>
<dbReference type="InterPro" id="IPR006597">
    <property type="entry name" value="Sel1-like"/>
</dbReference>
<organism evidence="3 4">
    <name type="scientific">Clunio marinus</name>
    <dbReference type="NCBI Taxonomy" id="568069"/>
    <lineage>
        <taxon>Eukaryota</taxon>
        <taxon>Metazoa</taxon>
        <taxon>Ecdysozoa</taxon>
        <taxon>Arthropoda</taxon>
        <taxon>Hexapoda</taxon>
        <taxon>Insecta</taxon>
        <taxon>Pterygota</taxon>
        <taxon>Neoptera</taxon>
        <taxon>Endopterygota</taxon>
        <taxon>Diptera</taxon>
        <taxon>Nematocera</taxon>
        <taxon>Chironomoidea</taxon>
        <taxon>Chironomidae</taxon>
        <taxon>Clunio</taxon>
    </lineage>
</organism>
<evidence type="ECO:0000256" key="2">
    <source>
        <dbReference type="SAM" id="Phobius"/>
    </source>
</evidence>
<keyword evidence="2" id="KW-0812">Transmembrane</keyword>
<keyword evidence="4" id="KW-1185">Reference proteome</keyword>
<dbReference type="AlphaFoldDB" id="A0A1J1IK60"/>
<dbReference type="PANTHER" id="PTHR45011">
    <property type="entry name" value="DAP3-BINDING CELL DEATH ENHANCER 1"/>
    <property type="match status" value="1"/>
</dbReference>
<reference evidence="3 4" key="1">
    <citation type="submission" date="2015-04" db="EMBL/GenBank/DDBJ databases">
        <authorList>
            <person name="Syromyatnikov M.Y."/>
            <person name="Popov V.N."/>
        </authorList>
    </citation>
    <scope>NUCLEOTIDE SEQUENCE [LARGE SCALE GENOMIC DNA]</scope>
</reference>
<feature type="compositionally biased region" description="Basic and acidic residues" evidence="1">
    <location>
        <begin position="57"/>
        <end position="67"/>
    </location>
</feature>
<protein>
    <submittedName>
        <fullName evidence="3">CLUMA_CG012643, isoform A</fullName>
    </submittedName>
</protein>
<proteinExistence type="predicted"/>
<gene>
    <name evidence="3" type="ORF">CLUMA_CG012643</name>
</gene>
<dbReference type="InterPro" id="IPR052748">
    <property type="entry name" value="ISR_Activator"/>
</dbReference>
<dbReference type="Pfam" id="PF08238">
    <property type="entry name" value="Sel1"/>
    <property type="match status" value="2"/>
</dbReference>
<dbReference type="InterPro" id="IPR011990">
    <property type="entry name" value="TPR-like_helical_dom_sf"/>
</dbReference>
<dbReference type="OrthoDB" id="2384430at2759"/>
<evidence type="ECO:0000256" key="1">
    <source>
        <dbReference type="SAM" id="MobiDB-lite"/>
    </source>
</evidence>
<keyword evidence="2" id="KW-0472">Membrane</keyword>
<dbReference type="Proteomes" id="UP000183832">
    <property type="component" value="Unassembled WGS sequence"/>
</dbReference>
<name>A0A1J1IK60_9DIPT</name>
<dbReference type="PANTHER" id="PTHR45011:SF1">
    <property type="entry name" value="DAP3-BINDING CELL DEATH ENHANCER 1"/>
    <property type="match status" value="1"/>
</dbReference>
<sequence>MWKYVSRRVKETIELSINVRKSFTIQQNINNNSQQQNDRKHNQQHNNNFKVIPRYQDPSRDKEKSDENFKKKYHRLHNNNRCVLNALSWSTALITGFYASQLLCLYRRRQRFGLDINRCYYSKYVLNTTHSLHQNVKYLLTQDAMLSLLPTFSKFQCPFKRIRNSVTQQTIEIRKRTVEDEFINFKHFVEDPGYKKYEEFFETFYKSSSSNSSNHEVYNVNNNISEQSKTNEESSNEQKNLKESTGEKDEENAIDDAIRQLAYIVGEMEFELGIESITSGEYEAAVDHFKLSSNHNHPGGIFNLALCYERGVGVKKNMQAAKELYEIASELGHAKSFYNLGVFYAQGLGGTRKSFDKAKKYFEQAAELGNDDAIQALSLLLSPQQKKIISNKFSDDDFFFAEKQILSNPISAIDNIVRSVATT</sequence>
<feature type="transmembrane region" description="Helical" evidence="2">
    <location>
        <begin position="82"/>
        <end position="100"/>
    </location>
</feature>
<evidence type="ECO:0000313" key="4">
    <source>
        <dbReference type="Proteomes" id="UP000183832"/>
    </source>
</evidence>
<accession>A0A1J1IK60</accession>
<keyword evidence="2" id="KW-1133">Transmembrane helix</keyword>
<evidence type="ECO:0000313" key="3">
    <source>
        <dbReference type="EMBL" id="CRK99462.1"/>
    </source>
</evidence>
<dbReference type="SUPFAM" id="SSF81901">
    <property type="entry name" value="HCP-like"/>
    <property type="match status" value="1"/>
</dbReference>
<feature type="region of interest" description="Disordered" evidence="1">
    <location>
        <begin position="225"/>
        <end position="252"/>
    </location>
</feature>
<dbReference type="SMART" id="SM00671">
    <property type="entry name" value="SEL1"/>
    <property type="match status" value="2"/>
</dbReference>
<dbReference type="Gene3D" id="1.25.40.10">
    <property type="entry name" value="Tetratricopeptide repeat domain"/>
    <property type="match status" value="1"/>
</dbReference>
<feature type="region of interest" description="Disordered" evidence="1">
    <location>
        <begin position="32"/>
        <end position="67"/>
    </location>
</feature>